<dbReference type="Gene3D" id="1.20.1280.50">
    <property type="match status" value="1"/>
</dbReference>
<dbReference type="PANTHER" id="PTHR38926">
    <property type="entry name" value="F-BOX DOMAIN CONTAINING PROTEIN, EXPRESSED"/>
    <property type="match status" value="1"/>
</dbReference>
<keyword evidence="3" id="KW-1185">Reference proteome</keyword>
<dbReference type="Proteomes" id="UP001383192">
    <property type="component" value="Unassembled WGS sequence"/>
</dbReference>
<evidence type="ECO:0000313" key="3">
    <source>
        <dbReference type="Proteomes" id="UP001383192"/>
    </source>
</evidence>
<dbReference type="SUPFAM" id="SSF81383">
    <property type="entry name" value="F-box domain"/>
    <property type="match status" value="1"/>
</dbReference>
<reference evidence="2 3" key="1">
    <citation type="submission" date="2024-01" db="EMBL/GenBank/DDBJ databases">
        <title>A draft genome for a cacao thread blight-causing isolate of Paramarasmius palmivorus.</title>
        <authorList>
            <person name="Baruah I.K."/>
            <person name="Bukari Y."/>
            <person name="Amoako-Attah I."/>
            <person name="Meinhardt L.W."/>
            <person name="Bailey B.A."/>
            <person name="Cohen S.P."/>
        </authorList>
    </citation>
    <scope>NUCLEOTIDE SEQUENCE [LARGE SCALE GENOMIC DNA]</scope>
    <source>
        <strain evidence="2 3">GH-12</strain>
    </source>
</reference>
<comment type="caution">
    <text evidence="2">The sequence shown here is derived from an EMBL/GenBank/DDBJ whole genome shotgun (WGS) entry which is preliminary data.</text>
</comment>
<proteinExistence type="predicted"/>
<dbReference type="AlphaFoldDB" id="A0AAW0DJL7"/>
<gene>
    <name evidence="2" type="ORF">VNI00_004548</name>
</gene>
<name>A0AAW0DJL7_9AGAR</name>
<protein>
    <recommendedName>
        <fullName evidence="1">F-box domain-containing protein</fullName>
    </recommendedName>
</protein>
<dbReference type="Gene3D" id="3.80.10.10">
    <property type="entry name" value="Ribonuclease Inhibitor"/>
    <property type="match status" value="1"/>
</dbReference>
<dbReference type="InterPro" id="IPR036047">
    <property type="entry name" value="F-box-like_dom_sf"/>
</dbReference>
<dbReference type="EMBL" id="JAYKXP010000012">
    <property type="protein sequence ID" value="KAK7051569.1"/>
    <property type="molecule type" value="Genomic_DNA"/>
</dbReference>
<accession>A0AAW0DJL7</accession>
<dbReference type="InterPro" id="IPR001810">
    <property type="entry name" value="F-box_dom"/>
</dbReference>
<dbReference type="InterPro" id="IPR032675">
    <property type="entry name" value="LRR_dom_sf"/>
</dbReference>
<dbReference type="PANTHER" id="PTHR38926:SF5">
    <property type="entry name" value="F-BOX AND LEUCINE-RICH REPEAT PROTEIN 6"/>
    <property type="match status" value="1"/>
</dbReference>
<evidence type="ECO:0000313" key="2">
    <source>
        <dbReference type="EMBL" id="KAK7051569.1"/>
    </source>
</evidence>
<sequence>MTGGVGEDNLAFDGTEIEDIDQHIISLETQLQELRAQRNLKVPMSRLPVEIMTSIFRFCVSHGRSEPRGTRWLAFTHVCRSWRSIALNHAPLWTCIDFSNMALARMMLERSKNAALDVAIRRLPYGSERQNALDVIQNQVHRVRHLHVSMGHVEFLKVLIRVLTHAAPSLRSLKIVNYMNLDLQSDFLAGEAPLLTDLRLHSTYLSWDSPFLQNLTRLELSGDSWSNLPTGKQFLDALRRMPMLEVLELRQILPRAIEGNEVVSLPNLRELSLEAETDDIEGCAAVLQHITFPVTTTIRVSCFSQSHHDGAFDSVLSQLSSLLSNSPSRLESPRTFKSLWVELETGPDRSYIALDARNTHIPDYIAHEGSLPTSIVHLEFEWDRSGLRVLEEIKAVIGVLPIKSLESLHLRGYSGADGGSEDIDETNGGQSPAANILTKIIEPLLWSTTIKTLALYGSCYAKELAVFLPMLNTSVQPPIEALPSMRTLVLSNPGIHFDDHDEERPFLDQLLGILKSRSEYGRKIEKLVLRSCNGLSREQTVLLRQVAGELDWDFEEMLLGTETRTESPEDEQ</sequence>
<feature type="domain" description="F-box" evidence="1">
    <location>
        <begin position="44"/>
        <end position="98"/>
    </location>
</feature>
<dbReference type="Pfam" id="PF12937">
    <property type="entry name" value="F-box-like"/>
    <property type="match status" value="1"/>
</dbReference>
<dbReference type="SUPFAM" id="SSF52047">
    <property type="entry name" value="RNI-like"/>
    <property type="match status" value="1"/>
</dbReference>
<evidence type="ECO:0000259" key="1">
    <source>
        <dbReference type="Pfam" id="PF12937"/>
    </source>
</evidence>
<organism evidence="2 3">
    <name type="scientific">Paramarasmius palmivorus</name>
    <dbReference type="NCBI Taxonomy" id="297713"/>
    <lineage>
        <taxon>Eukaryota</taxon>
        <taxon>Fungi</taxon>
        <taxon>Dikarya</taxon>
        <taxon>Basidiomycota</taxon>
        <taxon>Agaricomycotina</taxon>
        <taxon>Agaricomycetes</taxon>
        <taxon>Agaricomycetidae</taxon>
        <taxon>Agaricales</taxon>
        <taxon>Marasmiineae</taxon>
        <taxon>Marasmiaceae</taxon>
        <taxon>Paramarasmius</taxon>
    </lineage>
</organism>